<comment type="similarity">
    <text evidence="3">Belongs to the pectinesterase family.</text>
</comment>
<evidence type="ECO:0000256" key="9">
    <source>
        <dbReference type="PROSITE-ProRule" id="PRU10040"/>
    </source>
</evidence>
<dbReference type="GO" id="GO:0030599">
    <property type="term" value="F:pectinesterase activity"/>
    <property type="evidence" value="ECO:0007669"/>
    <property type="project" value="UniProtKB-UniRule"/>
</dbReference>
<dbReference type="UniPathway" id="UPA00545">
    <property type="reaction ID" value="UER00823"/>
</dbReference>
<gene>
    <name evidence="12" type="ORF">G4B88_014233</name>
</gene>
<keyword evidence="13" id="KW-1185">Reference proteome</keyword>
<evidence type="ECO:0000256" key="7">
    <source>
        <dbReference type="ARBA" id="ARBA00023085"/>
    </source>
</evidence>
<dbReference type="GO" id="GO:0042545">
    <property type="term" value="P:cell wall modification"/>
    <property type="evidence" value="ECO:0007669"/>
    <property type="project" value="UniProtKB-UniRule"/>
</dbReference>
<dbReference type="GO" id="GO:0045490">
    <property type="term" value="P:pectin catabolic process"/>
    <property type="evidence" value="ECO:0007669"/>
    <property type="project" value="UniProtKB-UniRule"/>
</dbReference>
<dbReference type="InterPro" id="IPR011050">
    <property type="entry name" value="Pectin_lyase_fold/virulence"/>
</dbReference>
<reference evidence="12 13" key="1">
    <citation type="journal article" date="2020" name="bioRxiv">
        <title>Sequence and annotation of 42 cannabis genomes reveals extensive copy number variation in cannabinoid synthesis and pathogen resistance genes.</title>
        <authorList>
            <person name="Mckernan K.J."/>
            <person name="Helbert Y."/>
            <person name="Kane L.T."/>
            <person name="Ebling H."/>
            <person name="Zhang L."/>
            <person name="Liu B."/>
            <person name="Eaton Z."/>
            <person name="Mclaughlin S."/>
            <person name="Kingan S."/>
            <person name="Baybayan P."/>
            <person name="Concepcion G."/>
            <person name="Jordan M."/>
            <person name="Riva A."/>
            <person name="Barbazuk W."/>
            <person name="Harkins T."/>
        </authorList>
    </citation>
    <scope>NUCLEOTIDE SEQUENCE [LARGE SCALE GENOMIC DNA]</scope>
    <source>
        <strain evidence="13">cv. Jamaican Lion 4</strain>
        <tissue evidence="12">Leaf</tissue>
    </source>
</reference>
<sequence>MALSTLSKPVTLLLSISLLIAAATVVLAADDTPVPEIKTEVNKWFNENIRPFKERSKELDPALVKAEETPRTVTVRKDGSGDFKTINDAVKTVPEDNTQRVIIDIGPGEYKEKVKIDFKQHFVALVGSSVTDKPIITFGDTAKKLGTVYSATVIVLSDYFIGVNLVIKNSAPRPDPYKNDGQAVALRIAGNKGAFYDCRFIGFQDTLCDDMGVHFFKNCYIEGTVDFIFGRGTSMYLNAQVFVLGDKGLTVVTANGRNSSSENTGYSFVHGVIRGLGKGTTYLGRPWGDMPRVIYAYTEMTKVVHPGGWSVDADDVGKVYYGEYKSFGEGSMATKREKYVKHLTDEEVKPFITLGYVQASKWLLPPPKLKK</sequence>
<keyword evidence="6 10" id="KW-0378">Hydrolase</keyword>
<evidence type="ECO:0000259" key="11">
    <source>
        <dbReference type="Pfam" id="PF01095"/>
    </source>
</evidence>
<comment type="pathway">
    <text evidence="2 10">Glycan metabolism; pectin degradation; 2-dehydro-3-deoxy-D-gluconate from pectin: step 1/5.</text>
</comment>
<feature type="signal peptide" evidence="10">
    <location>
        <begin position="1"/>
        <end position="28"/>
    </location>
</feature>
<proteinExistence type="inferred from homology"/>
<keyword evidence="7 10" id="KW-0063">Aspartyl esterase</keyword>
<comment type="catalytic activity">
    <reaction evidence="8 10">
        <text>[(1-&gt;4)-alpha-D-galacturonosyl methyl ester](n) + n H2O = [(1-&gt;4)-alpha-D-galacturonosyl](n) + n methanol + n H(+)</text>
        <dbReference type="Rhea" id="RHEA:22380"/>
        <dbReference type="Rhea" id="RHEA-COMP:14570"/>
        <dbReference type="Rhea" id="RHEA-COMP:14573"/>
        <dbReference type="ChEBI" id="CHEBI:15377"/>
        <dbReference type="ChEBI" id="CHEBI:15378"/>
        <dbReference type="ChEBI" id="CHEBI:17790"/>
        <dbReference type="ChEBI" id="CHEBI:140522"/>
        <dbReference type="ChEBI" id="CHEBI:140523"/>
        <dbReference type="EC" id="3.1.1.11"/>
    </reaction>
</comment>
<keyword evidence="5" id="KW-0964">Secreted</keyword>
<dbReference type="PROSITE" id="PS00503">
    <property type="entry name" value="PECTINESTERASE_2"/>
    <property type="match status" value="1"/>
</dbReference>
<feature type="domain" description="Pectinesterase catalytic" evidence="11">
    <location>
        <begin position="73"/>
        <end position="358"/>
    </location>
</feature>
<dbReference type="AlphaFoldDB" id="A0A7J6EX35"/>
<evidence type="ECO:0000256" key="1">
    <source>
        <dbReference type="ARBA" id="ARBA00004191"/>
    </source>
</evidence>
<evidence type="ECO:0000256" key="5">
    <source>
        <dbReference type="ARBA" id="ARBA00022512"/>
    </source>
</evidence>
<dbReference type="Pfam" id="PF01095">
    <property type="entry name" value="Pectinesterase"/>
    <property type="match status" value="1"/>
</dbReference>
<evidence type="ECO:0000256" key="10">
    <source>
        <dbReference type="RuleBase" id="RU000589"/>
    </source>
</evidence>
<accession>A0A7J6EX35</accession>
<dbReference type="EC" id="3.1.1.11" evidence="4 10"/>
<dbReference type="PANTHER" id="PTHR31321">
    <property type="entry name" value="ACYL-COA THIOESTER HYDROLASE YBHC-RELATED"/>
    <property type="match status" value="1"/>
</dbReference>
<dbReference type="PANTHER" id="PTHR31321:SF87">
    <property type="entry name" value="PECTINESTERASE 63-RELATED"/>
    <property type="match status" value="1"/>
</dbReference>
<comment type="caution">
    <text evidence="12">The sequence shown here is derived from an EMBL/GenBank/DDBJ whole genome shotgun (WGS) entry which is preliminary data.</text>
</comment>
<dbReference type="Proteomes" id="UP000583929">
    <property type="component" value="Unassembled WGS sequence"/>
</dbReference>
<keyword evidence="10" id="KW-0732">Signal</keyword>
<evidence type="ECO:0000256" key="2">
    <source>
        <dbReference type="ARBA" id="ARBA00005184"/>
    </source>
</evidence>
<dbReference type="InterPro" id="IPR012334">
    <property type="entry name" value="Pectin_lyas_fold"/>
</dbReference>
<comment type="subcellular location">
    <subcellularLocation>
        <location evidence="1">Secreted</location>
        <location evidence="1">Cell wall</location>
    </subcellularLocation>
</comment>
<evidence type="ECO:0000313" key="13">
    <source>
        <dbReference type="Proteomes" id="UP000583929"/>
    </source>
</evidence>
<organism evidence="12 13">
    <name type="scientific">Cannabis sativa</name>
    <name type="common">Hemp</name>
    <name type="synonym">Marijuana</name>
    <dbReference type="NCBI Taxonomy" id="3483"/>
    <lineage>
        <taxon>Eukaryota</taxon>
        <taxon>Viridiplantae</taxon>
        <taxon>Streptophyta</taxon>
        <taxon>Embryophyta</taxon>
        <taxon>Tracheophyta</taxon>
        <taxon>Spermatophyta</taxon>
        <taxon>Magnoliopsida</taxon>
        <taxon>eudicotyledons</taxon>
        <taxon>Gunneridae</taxon>
        <taxon>Pentapetalae</taxon>
        <taxon>rosids</taxon>
        <taxon>fabids</taxon>
        <taxon>Rosales</taxon>
        <taxon>Cannabaceae</taxon>
        <taxon>Cannabis</taxon>
    </lineage>
</organism>
<dbReference type="InterPro" id="IPR000070">
    <property type="entry name" value="Pectinesterase_cat"/>
</dbReference>
<evidence type="ECO:0000256" key="6">
    <source>
        <dbReference type="ARBA" id="ARBA00022801"/>
    </source>
</evidence>
<name>A0A7J6EX35_CANSA</name>
<evidence type="ECO:0000256" key="3">
    <source>
        <dbReference type="ARBA" id="ARBA00008891"/>
    </source>
</evidence>
<feature type="active site" evidence="9">
    <location>
        <position position="226"/>
    </location>
</feature>
<feature type="chain" id="PRO_5029931525" description="Pectinesterase" evidence="10">
    <location>
        <begin position="29"/>
        <end position="371"/>
    </location>
</feature>
<evidence type="ECO:0000313" key="12">
    <source>
        <dbReference type="EMBL" id="KAF4362896.1"/>
    </source>
</evidence>
<dbReference type="EMBL" id="JAATIQ010000306">
    <property type="protein sequence ID" value="KAF4362896.1"/>
    <property type="molecule type" value="Genomic_DNA"/>
</dbReference>
<evidence type="ECO:0000256" key="4">
    <source>
        <dbReference type="ARBA" id="ARBA00013229"/>
    </source>
</evidence>
<keyword evidence="5" id="KW-0134">Cell wall</keyword>
<dbReference type="Gene3D" id="2.160.20.10">
    <property type="entry name" value="Single-stranded right-handed beta-helix, Pectin lyase-like"/>
    <property type="match status" value="1"/>
</dbReference>
<protein>
    <recommendedName>
        <fullName evidence="4 10">Pectinesterase</fullName>
        <ecNumber evidence="4 10">3.1.1.11</ecNumber>
    </recommendedName>
</protein>
<evidence type="ECO:0000256" key="8">
    <source>
        <dbReference type="ARBA" id="ARBA00047928"/>
    </source>
</evidence>
<dbReference type="SUPFAM" id="SSF51126">
    <property type="entry name" value="Pectin lyase-like"/>
    <property type="match status" value="1"/>
</dbReference>
<dbReference type="InterPro" id="IPR033131">
    <property type="entry name" value="Pectinesterase_Asp_AS"/>
</dbReference>